<feature type="region of interest" description="Disordered" evidence="1">
    <location>
        <begin position="175"/>
        <end position="232"/>
    </location>
</feature>
<sequence length="232" mass="24191">MPRMRAYLAIAVRSPGDRVDPALLAAARRSIAEAVPVPPDRWRTAERISPDGGAAPPAWTNEPSEAPFPDPILLSGDRALGYCGHLGGKGDADALLGADRLDEGVDLGGCFSVFRVGPDGMEAATSITRACPVYRAEAGGPRFAASATRLAPPAAPRRPGRGRRRVQLAQVVRKGARRHLPRAHPGRAVRAVLHPRPGRGGTAPRRGAAAPSGPELEPAHPGRAVAGVLARS</sequence>
<feature type="compositionally biased region" description="Low complexity" evidence="1">
    <location>
        <begin position="202"/>
        <end position="211"/>
    </location>
</feature>
<evidence type="ECO:0000313" key="2">
    <source>
        <dbReference type="EMBL" id="GLW65072.1"/>
    </source>
</evidence>
<dbReference type="EMBL" id="BSRZ01000007">
    <property type="protein sequence ID" value="GLW65072.1"/>
    <property type="molecule type" value="Genomic_DNA"/>
</dbReference>
<gene>
    <name evidence="2" type="ORF">Arub01_33160</name>
</gene>
<reference evidence="2" key="1">
    <citation type="submission" date="2023-02" db="EMBL/GenBank/DDBJ databases">
        <title>Actinomadura rubrobrunea NBRC 14622.</title>
        <authorList>
            <person name="Ichikawa N."/>
            <person name="Sato H."/>
            <person name="Tonouchi N."/>
        </authorList>
    </citation>
    <scope>NUCLEOTIDE SEQUENCE</scope>
    <source>
        <strain evidence="2">NBRC 14622</strain>
    </source>
</reference>
<evidence type="ECO:0000256" key="1">
    <source>
        <dbReference type="SAM" id="MobiDB-lite"/>
    </source>
</evidence>
<proteinExistence type="predicted"/>
<feature type="compositionally biased region" description="Basic residues" evidence="1">
    <location>
        <begin position="175"/>
        <end position="187"/>
    </location>
</feature>
<comment type="caution">
    <text evidence="2">The sequence shown here is derived from an EMBL/GenBank/DDBJ whole genome shotgun (WGS) entry which is preliminary data.</text>
</comment>
<dbReference type="Proteomes" id="UP001165124">
    <property type="component" value="Unassembled WGS sequence"/>
</dbReference>
<keyword evidence="3" id="KW-1185">Reference proteome</keyword>
<organism evidence="2 3">
    <name type="scientific">Actinomadura rubrobrunea</name>
    <dbReference type="NCBI Taxonomy" id="115335"/>
    <lineage>
        <taxon>Bacteria</taxon>
        <taxon>Bacillati</taxon>
        <taxon>Actinomycetota</taxon>
        <taxon>Actinomycetes</taxon>
        <taxon>Streptosporangiales</taxon>
        <taxon>Thermomonosporaceae</taxon>
        <taxon>Actinomadura</taxon>
    </lineage>
</organism>
<evidence type="ECO:0000313" key="3">
    <source>
        <dbReference type="Proteomes" id="UP001165124"/>
    </source>
</evidence>
<accession>A0A9W6UXA4</accession>
<protein>
    <submittedName>
        <fullName evidence="2">Uncharacterized protein</fullName>
    </submittedName>
</protein>
<name>A0A9W6UXA4_9ACTN</name>
<dbReference type="AlphaFoldDB" id="A0A9W6UXA4"/>
<feature type="region of interest" description="Disordered" evidence="1">
    <location>
        <begin position="43"/>
        <end position="67"/>
    </location>
</feature>